<dbReference type="Pfam" id="PF17940">
    <property type="entry name" value="TetR_C_31"/>
    <property type="match status" value="1"/>
</dbReference>
<dbReference type="Proteomes" id="UP001216595">
    <property type="component" value="Unassembled WGS sequence"/>
</dbReference>
<evidence type="ECO:0000259" key="6">
    <source>
        <dbReference type="PROSITE" id="PS50977"/>
    </source>
</evidence>
<feature type="region of interest" description="Disordered" evidence="5">
    <location>
        <begin position="1"/>
        <end position="26"/>
    </location>
</feature>
<dbReference type="InterPro" id="IPR050109">
    <property type="entry name" value="HTH-type_TetR-like_transc_reg"/>
</dbReference>
<evidence type="ECO:0000313" key="8">
    <source>
        <dbReference type="Proteomes" id="UP001216595"/>
    </source>
</evidence>
<accession>A0ABT5IHW9</accession>
<feature type="domain" description="HTH tetR-type" evidence="6">
    <location>
        <begin position="24"/>
        <end position="84"/>
    </location>
</feature>
<proteinExistence type="predicted"/>
<dbReference type="Gene3D" id="1.10.357.10">
    <property type="entry name" value="Tetracycline Repressor, domain 2"/>
    <property type="match status" value="1"/>
</dbReference>
<dbReference type="Pfam" id="PF00440">
    <property type="entry name" value="TetR_N"/>
    <property type="match status" value="1"/>
</dbReference>
<name>A0ABT5IHW9_9CAUL</name>
<dbReference type="InterPro" id="IPR001647">
    <property type="entry name" value="HTH_TetR"/>
</dbReference>
<dbReference type="RefSeq" id="WP_272742399.1">
    <property type="nucleotide sequence ID" value="NZ_JAQQKW010000011.1"/>
</dbReference>
<dbReference type="InterPro" id="IPR009057">
    <property type="entry name" value="Homeodomain-like_sf"/>
</dbReference>
<evidence type="ECO:0000256" key="2">
    <source>
        <dbReference type="ARBA" id="ARBA00023125"/>
    </source>
</evidence>
<dbReference type="SUPFAM" id="SSF46689">
    <property type="entry name" value="Homeodomain-like"/>
    <property type="match status" value="1"/>
</dbReference>
<evidence type="ECO:0000256" key="1">
    <source>
        <dbReference type="ARBA" id="ARBA00023015"/>
    </source>
</evidence>
<evidence type="ECO:0000313" key="7">
    <source>
        <dbReference type="EMBL" id="MDC7695739.1"/>
    </source>
</evidence>
<feature type="DNA-binding region" description="H-T-H motif" evidence="4">
    <location>
        <begin position="47"/>
        <end position="66"/>
    </location>
</feature>
<evidence type="ECO:0000256" key="4">
    <source>
        <dbReference type="PROSITE-ProRule" id="PRU00335"/>
    </source>
</evidence>
<keyword evidence="1" id="KW-0805">Transcription regulation</keyword>
<dbReference type="PANTHER" id="PTHR30055">
    <property type="entry name" value="HTH-TYPE TRANSCRIPTIONAL REGULATOR RUTR"/>
    <property type="match status" value="1"/>
</dbReference>
<dbReference type="PROSITE" id="PS50977">
    <property type="entry name" value="HTH_TETR_2"/>
    <property type="match status" value="1"/>
</dbReference>
<dbReference type="PANTHER" id="PTHR30055:SF234">
    <property type="entry name" value="HTH-TYPE TRANSCRIPTIONAL REGULATOR BETI"/>
    <property type="match status" value="1"/>
</dbReference>
<keyword evidence="8" id="KW-1185">Reference proteome</keyword>
<dbReference type="InterPro" id="IPR041583">
    <property type="entry name" value="TetR_C_31"/>
</dbReference>
<dbReference type="EMBL" id="JAQQKW010000011">
    <property type="protein sequence ID" value="MDC7695739.1"/>
    <property type="molecule type" value="Genomic_DNA"/>
</dbReference>
<reference evidence="7 8" key="1">
    <citation type="submission" date="2023-01" db="EMBL/GenBank/DDBJ databases">
        <title>Novel species of the genus Asticcacaulis isolated from rivers.</title>
        <authorList>
            <person name="Lu H."/>
        </authorList>
    </citation>
    <scope>NUCLEOTIDE SEQUENCE [LARGE SCALE GENOMIC DNA]</scope>
    <source>
        <strain evidence="7 8">DXS10W</strain>
    </source>
</reference>
<gene>
    <name evidence="7" type="ORF">PQU94_15790</name>
</gene>
<sequence>MNSTALKSPLTDSPVAPRSRQSREERRQQILDATLRCVRRSGFHGASMADIAAEARMSVGVIYRYFANKEAIIEAIVANDLAEMRAKFAEWDDTPDDQLLDQILLTVDFALDHKYGPDKSALALEVLAEAARNPRVAAIVQAADVQERELGRNLCDRLNPGCDRKRMDARGEIIGMLFDGMMIRAVSNPDIDREALASELREVLKVLFILK</sequence>
<organism evidence="7 8">
    <name type="scientific">Asticcacaulis currens</name>
    <dbReference type="NCBI Taxonomy" id="2984210"/>
    <lineage>
        <taxon>Bacteria</taxon>
        <taxon>Pseudomonadati</taxon>
        <taxon>Pseudomonadota</taxon>
        <taxon>Alphaproteobacteria</taxon>
        <taxon>Caulobacterales</taxon>
        <taxon>Caulobacteraceae</taxon>
        <taxon>Asticcacaulis</taxon>
    </lineage>
</organism>
<evidence type="ECO:0000256" key="5">
    <source>
        <dbReference type="SAM" id="MobiDB-lite"/>
    </source>
</evidence>
<comment type="caution">
    <text evidence="7">The sequence shown here is derived from an EMBL/GenBank/DDBJ whole genome shotgun (WGS) entry which is preliminary data.</text>
</comment>
<evidence type="ECO:0000256" key="3">
    <source>
        <dbReference type="ARBA" id="ARBA00023163"/>
    </source>
</evidence>
<keyword evidence="2 4" id="KW-0238">DNA-binding</keyword>
<keyword evidence="3" id="KW-0804">Transcription</keyword>
<protein>
    <submittedName>
        <fullName evidence="7">TetR/AcrR family transcriptional regulator</fullName>
    </submittedName>
</protein>
<dbReference type="PRINTS" id="PR00455">
    <property type="entry name" value="HTHTETR"/>
</dbReference>